<protein>
    <submittedName>
        <fullName evidence="6">Cyclic nucleotide-binding protein</fullName>
    </submittedName>
</protein>
<dbReference type="Gene3D" id="1.10.10.10">
    <property type="entry name" value="Winged helix-like DNA-binding domain superfamily/Winged helix DNA-binding domain"/>
    <property type="match status" value="1"/>
</dbReference>
<dbReference type="SMART" id="SM00100">
    <property type="entry name" value="cNMP"/>
    <property type="match status" value="1"/>
</dbReference>
<reference evidence="6 7" key="1">
    <citation type="journal article" date="2017" name="Front. Microbiol.">
        <title>Comparative Genomic Analysis of the Class Epsilonproteobacteria and Proposed Reclassification to Epsilonbacteraeota (phyl. nov.).</title>
        <authorList>
            <person name="Waite D.W."/>
            <person name="Vanwonterghem I."/>
            <person name="Rinke C."/>
            <person name="Parks D.H."/>
            <person name="Zhang Y."/>
            <person name="Takai K."/>
            <person name="Sievert S.M."/>
            <person name="Simon J."/>
            <person name="Campbell B.J."/>
            <person name="Hanson T.E."/>
            <person name="Woyke T."/>
            <person name="Klotz M.G."/>
            <person name="Hugenholtz P."/>
        </authorList>
    </citation>
    <scope>NUCLEOTIDE SEQUENCE [LARGE SCALE GENOMIC DNA]</scope>
    <source>
        <strain evidence="6">UBA11420</strain>
    </source>
</reference>
<dbReference type="GO" id="GO:0003700">
    <property type="term" value="F:DNA-binding transcription factor activity"/>
    <property type="evidence" value="ECO:0007669"/>
    <property type="project" value="TreeGrafter"/>
</dbReference>
<dbReference type="GO" id="GO:0005829">
    <property type="term" value="C:cytosol"/>
    <property type="evidence" value="ECO:0007669"/>
    <property type="project" value="TreeGrafter"/>
</dbReference>
<dbReference type="PROSITE" id="PS50042">
    <property type="entry name" value="CNMP_BINDING_3"/>
    <property type="match status" value="1"/>
</dbReference>
<dbReference type="EMBL" id="DLUG01000121">
    <property type="protein sequence ID" value="DAB36509.1"/>
    <property type="molecule type" value="Genomic_DNA"/>
</dbReference>
<dbReference type="SMART" id="SM00419">
    <property type="entry name" value="HTH_CRP"/>
    <property type="match status" value="1"/>
</dbReference>
<evidence type="ECO:0000313" key="6">
    <source>
        <dbReference type="EMBL" id="DAB36509.1"/>
    </source>
</evidence>
<evidence type="ECO:0000256" key="3">
    <source>
        <dbReference type="ARBA" id="ARBA00023163"/>
    </source>
</evidence>
<feature type="domain" description="Cyclic nucleotide-binding" evidence="4">
    <location>
        <begin position="15"/>
        <end position="138"/>
    </location>
</feature>
<dbReference type="Proteomes" id="UP000231638">
    <property type="component" value="Unassembled WGS sequence"/>
</dbReference>
<name>A0A2D3WHE9_9BACT</name>
<feature type="domain" description="HTH crp-type" evidence="5">
    <location>
        <begin position="152"/>
        <end position="214"/>
    </location>
</feature>
<dbReference type="STRING" id="366522.GCA_001548055_01980"/>
<dbReference type="InterPro" id="IPR012318">
    <property type="entry name" value="HTH_CRP"/>
</dbReference>
<dbReference type="Pfam" id="PF13545">
    <property type="entry name" value="HTH_Crp_2"/>
    <property type="match status" value="1"/>
</dbReference>
<dbReference type="Pfam" id="PF00027">
    <property type="entry name" value="cNMP_binding"/>
    <property type="match status" value="1"/>
</dbReference>
<dbReference type="GO" id="GO:0003677">
    <property type="term" value="F:DNA binding"/>
    <property type="evidence" value="ECO:0007669"/>
    <property type="project" value="UniProtKB-KW"/>
</dbReference>
<evidence type="ECO:0000259" key="5">
    <source>
        <dbReference type="PROSITE" id="PS51063"/>
    </source>
</evidence>
<comment type="caution">
    <text evidence="6">The sequence shown here is derived from an EMBL/GenBank/DDBJ whole genome shotgun (WGS) entry which is preliminary data.</text>
</comment>
<dbReference type="SUPFAM" id="SSF51206">
    <property type="entry name" value="cAMP-binding domain-like"/>
    <property type="match status" value="1"/>
</dbReference>
<dbReference type="InterPro" id="IPR036388">
    <property type="entry name" value="WH-like_DNA-bd_sf"/>
</dbReference>
<dbReference type="AlphaFoldDB" id="A0A2D3WHE9"/>
<keyword evidence="2" id="KW-0238">DNA-binding</keyword>
<dbReference type="InterPro" id="IPR050397">
    <property type="entry name" value="Env_Response_Regulators"/>
</dbReference>
<accession>A0A2D3WHE9</accession>
<organism evidence="6 7">
    <name type="scientific">Sulfurospirillum cavolei</name>
    <dbReference type="NCBI Taxonomy" id="366522"/>
    <lineage>
        <taxon>Bacteria</taxon>
        <taxon>Pseudomonadati</taxon>
        <taxon>Campylobacterota</taxon>
        <taxon>Epsilonproteobacteria</taxon>
        <taxon>Campylobacterales</taxon>
        <taxon>Sulfurospirillaceae</taxon>
        <taxon>Sulfurospirillum</taxon>
    </lineage>
</organism>
<dbReference type="InterPro" id="IPR036390">
    <property type="entry name" value="WH_DNA-bd_sf"/>
</dbReference>
<gene>
    <name evidence="6" type="ORF">CFH80_04465</name>
</gene>
<dbReference type="InterPro" id="IPR000595">
    <property type="entry name" value="cNMP-bd_dom"/>
</dbReference>
<proteinExistence type="predicted"/>
<evidence type="ECO:0000256" key="1">
    <source>
        <dbReference type="ARBA" id="ARBA00023015"/>
    </source>
</evidence>
<dbReference type="CDD" id="cd00038">
    <property type="entry name" value="CAP_ED"/>
    <property type="match status" value="1"/>
</dbReference>
<dbReference type="SUPFAM" id="SSF46785">
    <property type="entry name" value="Winged helix' DNA-binding domain"/>
    <property type="match status" value="1"/>
</dbReference>
<evidence type="ECO:0000313" key="7">
    <source>
        <dbReference type="Proteomes" id="UP000231638"/>
    </source>
</evidence>
<keyword evidence="3" id="KW-0804">Transcription</keyword>
<dbReference type="PANTHER" id="PTHR24567">
    <property type="entry name" value="CRP FAMILY TRANSCRIPTIONAL REGULATORY PROTEIN"/>
    <property type="match status" value="1"/>
</dbReference>
<dbReference type="InterPro" id="IPR014710">
    <property type="entry name" value="RmlC-like_jellyroll"/>
</dbReference>
<dbReference type="Gene3D" id="2.60.120.10">
    <property type="entry name" value="Jelly Rolls"/>
    <property type="match status" value="1"/>
</dbReference>
<keyword evidence="1" id="KW-0805">Transcription regulation</keyword>
<dbReference type="InterPro" id="IPR018490">
    <property type="entry name" value="cNMP-bd_dom_sf"/>
</dbReference>
<sequence>MALTEHAALIAHLPIFQSLEEGDIEKIAHFSGVKQYQKGDVLFYEKDSKDAVYYIIDGSVKFYKVDRFENEIFLYKLFSKSLIFNVSKLIDSFFISCYANAEFLENSTVLSIQSAPFREMIYTNHRLMTKILEESFKMIQQMQCIISRDVVFDGTAKVAHMLINDLETFNALKKHEIAYMLHIQPETLSRILNKLTRNGVIEIDKNNVVILNAQELKDIYE</sequence>
<evidence type="ECO:0000256" key="2">
    <source>
        <dbReference type="ARBA" id="ARBA00023125"/>
    </source>
</evidence>
<dbReference type="PANTHER" id="PTHR24567:SF26">
    <property type="entry name" value="REGULATORY PROTEIN YEIL"/>
    <property type="match status" value="1"/>
</dbReference>
<evidence type="ECO:0000259" key="4">
    <source>
        <dbReference type="PROSITE" id="PS50042"/>
    </source>
</evidence>
<dbReference type="PROSITE" id="PS51063">
    <property type="entry name" value="HTH_CRP_2"/>
    <property type="match status" value="1"/>
</dbReference>